<reference evidence="2 3" key="1">
    <citation type="journal article" date="2019" name="Commun. Biol.">
        <title>The bagworm genome reveals a unique fibroin gene that provides high tensile strength.</title>
        <authorList>
            <person name="Kono N."/>
            <person name="Nakamura H."/>
            <person name="Ohtoshi R."/>
            <person name="Tomita M."/>
            <person name="Numata K."/>
            <person name="Arakawa K."/>
        </authorList>
    </citation>
    <scope>NUCLEOTIDE SEQUENCE [LARGE SCALE GENOMIC DNA]</scope>
</reference>
<feature type="domain" description="Endonuclease/exonuclease/phosphatase" evidence="1">
    <location>
        <begin position="14"/>
        <end position="113"/>
    </location>
</feature>
<accession>A0A4C1SJ24</accession>
<dbReference type="AlphaFoldDB" id="A0A4C1SJ24"/>
<dbReference type="GO" id="GO:0003824">
    <property type="term" value="F:catalytic activity"/>
    <property type="evidence" value="ECO:0007669"/>
    <property type="project" value="InterPro"/>
</dbReference>
<gene>
    <name evidence="2" type="ORF">EVAR_64397_1</name>
</gene>
<dbReference type="Proteomes" id="UP000299102">
    <property type="component" value="Unassembled WGS sequence"/>
</dbReference>
<dbReference type="SUPFAM" id="SSF56219">
    <property type="entry name" value="DNase I-like"/>
    <property type="match status" value="1"/>
</dbReference>
<proteinExistence type="predicted"/>
<dbReference type="InterPro" id="IPR005135">
    <property type="entry name" value="Endo/exonuclease/phosphatase"/>
</dbReference>
<dbReference type="EMBL" id="BGZK01003521">
    <property type="protein sequence ID" value="GBP02173.1"/>
    <property type="molecule type" value="Genomic_DNA"/>
</dbReference>
<dbReference type="Gene3D" id="3.60.10.10">
    <property type="entry name" value="Endonuclease/exonuclease/phosphatase"/>
    <property type="match status" value="1"/>
</dbReference>
<organism evidence="2 3">
    <name type="scientific">Eumeta variegata</name>
    <name type="common">Bagworm moth</name>
    <name type="synonym">Eumeta japonica</name>
    <dbReference type="NCBI Taxonomy" id="151549"/>
    <lineage>
        <taxon>Eukaryota</taxon>
        <taxon>Metazoa</taxon>
        <taxon>Ecdysozoa</taxon>
        <taxon>Arthropoda</taxon>
        <taxon>Hexapoda</taxon>
        <taxon>Insecta</taxon>
        <taxon>Pterygota</taxon>
        <taxon>Neoptera</taxon>
        <taxon>Endopterygota</taxon>
        <taxon>Lepidoptera</taxon>
        <taxon>Glossata</taxon>
        <taxon>Ditrysia</taxon>
        <taxon>Tineoidea</taxon>
        <taxon>Psychidae</taxon>
        <taxon>Oiketicinae</taxon>
        <taxon>Eumeta</taxon>
    </lineage>
</organism>
<sequence length="119" mass="13214">MAATGCLLQLQTATVSVYLPSPKKLLWRDLRVFLALGDAVILFGDFNCKSPGRRCPNTNHNGDKLTQYEERLEFEIIVLSTSTYYPDIAINRSSTLDIAPTKEAALNLNCIETLSLSSF</sequence>
<dbReference type="OrthoDB" id="7487383at2759"/>
<evidence type="ECO:0000313" key="3">
    <source>
        <dbReference type="Proteomes" id="UP000299102"/>
    </source>
</evidence>
<evidence type="ECO:0000313" key="2">
    <source>
        <dbReference type="EMBL" id="GBP02173.1"/>
    </source>
</evidence>
<protein>
    <recommendedName>
        <fullName evidence="1">Endonuclease/exonuclease/phosphatase domain-containing protein</fullName>
    </recommendedName>
</protein>
<name>A0A4C1SJ24_EUMVA</name>
<keyword evidence="3" id="KW-1185">Reference proteome</keyword>
<evidence type="ECO:0000259" key="1">
    <source>
        <dbReference type="Pfam" id="PF14529"/>
    </source>
</evidence>
<dbReference type="Pfam" id="PF14529">
    <property type="entry name" value="Exo_endo_phos_2"/>
    <property type="match status" value="1"/>
</dbReference>
<comment type="caution">
    <text evidence="2">The sequence shown here is derived from an EMBL/GenBank/DDBJ whole genome shotgun (WGS) entry which is preliminary data.</text>
</comment>
<dbReference type="InterPro" id="IPR036691">
    <property type="entry name" value="Endo/exonu/phosph_ase_sf"/>
</dbReference>